<dbReference type="PANTHER" id="PTHR31540:SF1">
    <property type="entry name" value="CENTROSOMAL PROTEIN OF 131 KDA"/>
    <property type="match status" value="1"/>
</dbReference>
<feature type="coiled-coil region" evidence="1">
    <location>
        <begin position="901"/>
        <end position="1172"/>
    </location>
</feature>
<reference evidence="3" key="1">
    <citation type="submission" date="2024-06" db="UniProtKB">
        <authorList>
            <consortium name="RefSeq"/>
        </authorList>
    </citation>
    <scope>NUCLEOTIDE SEQUENCE [LARGE SCALE GENOMIC DNA]</scope>
    <source>
        <strain evidence="3">MV2-25</strain>
    </source>
</reference>
<dbReference type="GO" id="GO:0035735">
    <property type="term" value="P:intraciliary transport involved in cilium assembly"/>
    <property type="evidence" value="ECO:0007669"/>
    <property type="project" value="InterPro"/>
</dbReference>
<gene>
    <name evidence="4" type="primary">dila</name>
</gene>
<feature type="region of interest" description="Disordered" evidence="2">
    <location>
        <begin position="181"/>
        <end position="243"/>
    </location>
</feature>
<name>A0A6I8UUS2_DROPS</name>
<dbReference type="AlphaFoldDB" id="A0A6I8UUS2"/>
<dbReference type="RefSeq" id="XP_001360940.2">
    <property type="nucleotide sequence ID" value="XM_001360903.3"/>
</dbReference>
<keyword evidence="3" id="KW-1185">Reference proteome</keyword>
<accession>A0A6I8UUS2</accession>
<dbReference type="KEGG" id="dpo:4804366"/>
<feature type="compositionally biased region" description="Polar residues" evidence="2">
    <location>
        <begin position="113"/>
        <end position="123"/>
    </location>
</feature>
<dbReference type="GO" id="GO:0010824">
    <property type="term" value="P:regulation of centrosome duplication"/>
    <property type="evidence" value="ECO:0007669"/>
    <property type="project" value="TreeGrafter"/>
</dbReference>
<dbReference type="PANTHER" id="PTHR31540">
    <property type="entry name" value="CENTROSOMAL PROTEIN OF 131 KDA"/>
    <property type="match status" value="1"/>
</dbReference>
<evidence type="ECO:0000256" key="2">
    <source>
        <dbReference type="SAM" id="MobiDB-lite"/>
    </source>
</evidence>
<feature type="region of interest" description="Disordered" evidence="2">
    <location>
        <begin position="145"/>
        <end position="167"/>
    </location>
</feature>
<sequence length="1190" mass="135245">MDLSLQGSQINLATRQKLKPKYNSRSLTTLHNPSPHFRPRSANFLQQRSRSSPFLGRPQSADPKFGQRLSVYFNDKELKSHSKRQVSSNDLLKTLLGEPIKRSWLCRSASACNSSESDFSSQKRTPDSSEGEQQLERFLVTMPVGDKNKSFGTNWTGQSQGQGQGQGLSNATLLQKTAKPDLPGRVSFSKPNMHHDADSSDCDNDKQEARPSISAPGPIALPSFHSKAEPPDSAGQKKSVHFGSTAAEGEVLAETYEYPKCPSENCTCSTRSSSTTSMNEASSAEVKCACDTPSCRFMESTPLLDMALPSPPSPPLLVPQKSTTPELNVIREYKQAVGVQIVRNHLGTDRSPKHKEPLNNIEPLPSYLDKYAPVPTQSAAAAPAKEKQNNLSETKNLATIIPKGSPKNNSTNSASCQQYPSASGRNFGAENNFLPAVHDDRRKYGNGNSNSSADSVINNYLKVASTPPFVGKKKENVKPASAEANNNRISKSKLPKTGIPISACPAGKLKKAVSVGSLREERKLSEYNLDKVDSWMSIQEQKQARAQFEELHKQRLDGNGLEDANDIDSGSQLSLKSNEDSRDSTYDEIVSVIKEIEEDKKRDNYAERLPNDLKLNLKLDSRCETAETGTMSEGPVQESGDKYKDILAYLNNVESSCDKTLMETRRSMPDSNRSEVEFVVEPDITDEVPKLSELLMLPNHQLARRVIGLSLRANELANAIHLSKEHVLQLREEKQKSLRAEKANNAGKLRDQKKHYEEVVSRHQGFIEQLLKDKGSLCEKVAALTRRLESQNQAWEHRLETELTRAKETTLAGEKIRRERWVRENTKKIKELTVKGLEAEINKMNCDHQREVTELKRSHQMQLLDALEEARLKHEQIETGIRESCTQDRESIIEKERTAIRERFERQLQEEQRAQADQRQKLSEEFAAERERLQTELRQKESDYQAKRQEAQREQDIELEQAKFEMQERMAKQEEKYQNRINTIEQQYLSDFELWKAEYENKCKLDQAEKENAIRQHYRAERDRQLDELVVRMEADALQNGEEHEQKIARLKEKYEKDLTLAESVEKSLREKYAETRSKLAEADAQVRNSQAEVQQLQLELSHSKKMCGDIIGERDKLRENLNADIQSELSVLSERHKQEMEQLQKRVHHTIHRQEETIEVLKGDNDGLRQQCLKLNAVIRQQRKDYCVK</sequence>
<feature type="region of interest" description="Disordered" evidence="2">
    <location>
        <begin position="400"/>
        <end position="422"/>
    </location>
</feature>
<feature type="region of interest" description="Disordered" evidence="2">
    <location>
        <begin position="559"/>
        <end position="581"/>
    </location>
</feature>
<dbReference type="InParanoid" id="A0A6I8UUS2"/>
<feature type="region of interest" description="Disordered" evidence="2">
    <location>
        <begin position="113"/>
        <end position="132"/>
    </location>
</feature>
<keyword evidence="1" id="KW-0175">Coiled coil</keyword>
<dbReference type="GO" id="GO:0034451">
    <property type="term" value="C:centriolar satellite"/>
    <property type="evidence" value="ECO:0007669"/>
    <property type="project" value="TreeGrafter"/>
</dbReference>
<dbReference type="FunCoup" id="A0A6I8UUS2">
    <property type="interactions" value="39"/>
</dbReference>
<feature type="compositionally biased region" description="Polar residues" evidence="2">
    <location>
        <begin position="406"/>
        <end position="422"/>
    </location>
</feature>
<evidence type="ECO:0000313" key="3">
    <source>
        <dbReference type="Proteomes" id="UP000001819"/>
    </source>
</evidence>
<protein>
    <submittedName>
        <fullName evidence="4">Centrosomal protein of 131 kDa</fullName>
    </submittedName>
</protein>
<evidence type="ECO:0000256" key="1">
    <source>
        <dbReference type="SAM" id="Coils"/>
    </source>
</evidence>
<evidence type="ECO:0000313" key="4">
    <source>
        <dbReference type="RefSeq" id="XP_001360940.2"/>
    </source>
</evidence>
<feature type="compositionally biased region" description="Basic and acidic residues" evidence="2">
    <location>
        <begin position="193"/>
        <end position="209"/>
    </location>
</feature>
<feature type="region of interest" description="Disordered" evidence="2">
    <location>
        <begin position="14"/>
        <end position="40"/>
    </location>
</feature>
<proteinExistence type="predicted"/>
<dbReference type="Proteomes" id="UP000001819">
    <property type="component" value="Chromosome 3"/>
</dbReference>
<dbReference type="GO" id="GO:0005929">
    <property type="term" value="C:cilium"/>
    <property type="evidence" value="ECO:0007669"/>
    <property type="project" value="GOC"/>
</dbReference>
<feature type="compositionally biased region" description="Polar residues" evidence="2">
    <location>
        <begin position="23"/>
        <end position="32"/>
    </location>
</feature>
<organism evidence="3 4">
    <name type="scientific">Drosophila pseudoobscura pseudoobscura</name>
    <name type="common">Fruit fly</name>
    <dbReference type="NCBI Taxonomy" id="46245"/>
    <lineage>
        <taxon>Eukaryota</taxon>
        <taxon>Metazoa</taxon>
        <taxon>Ecdysozoa</taxon>
        <taxon>Arthropoda</taxon>
        <taxon>Hexapoda</taxon>
        <taxon>Insecta</taxon>
        <taxon>Pterygota</taxon>
        <taxon>Neoptera</taxon>
        <taxon>Endopterygota</taxon>
        <taxon>Diptera</taxon>
        <taxon>Brachycera</taxon>
        <taxon>Muscomorpha</taxon>
        <taxon>Ephydroidea</taxon>
        <taxon>Drosophilidae</taxon>
        <taxon>Drosophila</taxon>
        <taxon>Sophophora</taxon>
    </lineage>
</organism>
<dbReference type="InterPro" id="IPR030465">
    <property type="entry name" value="CEP131"/>
</dbReference>
<reference evidence="4" key="2">
    <citation type="submission" date="2025-08" db="UniProtKB">
        <authorList>
            <consortium name="RefSeq"/>
        </authorList>
    </citation>
    <scope>IDENTIFICATION</scope>
    <source>
        <strain evidence="4">MV-25-SWS-2005</strain>
        <tissue evidence="4">Whole body</tissue>
    </source>
</reference>